<dbReference type="RefSeq" id="XP_046012006.1">
    <property type="nucleotide sequence ID" value="XM_046156911.1"/>
</dbReference>
<dbReference type="GeneID" id="70186457"/>
<keyword evidence="2" id="KW-1185">Reference proteome</keyword>
<name>A0A9P8Y4S3_9PEZI</name>
<proteinExistence type="predicted"/>
<sequence>MAALSHLPTKSVKSAITFRNCVTGLRVVLCYIIEETCWKALYEQTKLLLEQTKPLLEEYQSRNRYLSDLVEKCAEELDEHTLKEELLEMLVDQHKETLAEIVRDNSDKDYVIATQEFLLGAAREEAEDLGKCVIEKNGLLVALQASEQYGIAEESEPQTKKRRLRY</sequence>
<evidence type="ECO:0000313" key="1">
    <source>
        <dbReference type="EMBL" id="KAH7029718.1"/>
    </source>
</evidence>
<evidence type="ECO:0000313" key="2">
    <source>
        <dbReference type="Proteomes" id="UP000756346"/>
    </source>
</evidence>
<protein>
    <submittedName>
        <fullName evidence="1">Uncharacterized protein</fullName>
    </submittedName>
</protein>
<accession>A0A9P8Y4S3</accession>
<gene>
    <name evidence="1" type="ORF">B0I36DRAFT_350545</name>
</gene>
<dbReference type="Proteomes" id="UP000756346">
    <property type="component" value="Unassembled WGS sequence"/>
</dbReference>
<reference evidence="1" key="1">
    <citation type="journal article" date="2021" name="Nat. Commun.">
        <title>Genetic determinants of endophytism in the Arabidopsis root mycobiome.</title>
        <authorList>
            <person name="Mesny F."/>
            <person name="Miyauchi S."/>
            <person name="Thiergart T."/>
            <person name="Pickel B."/>
            <person name="Atanasova L."/>
            <person name="Karlsson M."/>
            <person name="Huettel B."/>
            <person name="Barry K.W."/>
            <person name="Haridas S."/>
            <person name="Chen C."/>
            <person name="Bauer D."/>
            <person name="Andreopoulos W."/>
            <person name="Pangilinan J."/>
            <person name="LaButti K."/>
            <person name="Riley R."/>
            <person name="Lipzen A."/>
            <person name="Clum A."/>
            <person name="Drula E."/>
            <person name="Henrissat B."/>
            <person name="Kohler A."/>
            <person name="Grigoriev I.V."/>
            <person name="Martin F.M."/>
            <person name="Hacquard S."/>
        </authorList>
    </citation>
    <scope>NUCLEOTIDE SEQUENCE</scope>
    <source>
        <strain evidence="1">MPI-CAGE-CH-0230</strain>
    </source>
</reference>
<comment type="caution">
    <text evidence="1">The sequence shown here is derived from an EMBL/GenBank/DDBJ whole genome shotgun (WGS) entry which is preliminary data.</text>
</comment>
<dbReference type="AlphaFoldDB" id="A0A9P8Y4S3"/>
<organism evidence="1 2">
    <name type="scientific">Microdochium trichocladiopsis</name>
    <dbReference type="NCBI Taxonomy" id="1682393"/>
    <lineage>
        <taxon>Eukaryota</taxon>
        <taxon>Fungi</taxon>
        <taxon>Dikarya</taxon>
        <taxon>Ascomycota</taxon>
        <taxon>Pezizomycotina</taxon>
        <taxon>Sordariomycetes</taxon>
        <taxon>Xylariomycetidae</taxon>
        <taxon>Xylariales</taxon>
        <taxon>Microdochiaceae</taxon>
        <taxon>Microdochium</taxon>
    </lineage>
</organism>
<dbReference type="OrthoDB" id="5245050at2759"/>
<dbReference type="EMBL" id="JAGTJQ010000006">
    <property type="protein sequence ID" value="KAH7029718.1"/>
    <property type="molecule type" value="Genomic_DNA"/>
</dbReference>